<keyword evidence="3 9" id="KW-0489">Methyltransferase</keyword>
<comment type="caution">
    <text evidence="9">The sequence shown here is derived from an EMBL/GenBank/DDBJ whole genome shotgun (WGS) entry which is preliminary data.</text>
</comment>
<dbReference type="RefSeq" id="WP_378254823.1">
    <property type="nucleotide sequence ID" value="NZ_JBHSJV010000001.1"/>
</dbReference>
<evidence type="ECO:0000256" key="2">
    <source>
        <dbReference type="ARBA" id="ARBA00011900"/>
    </source>
</evidence>
<accession>A0ABW5NAZ2</accession>
<dbReference type="InterPro" id="IPR050953">
    <property type="entry name" value="N4_N6_ade-DNA_methylase"/>
</dbReference>
<keyword evidence="4" id="KW-0808">Transferase</keyword>
<comment type="similarity">
    <text evidence="1">Belongs to the N(4)/N(6)-methyltransferase family.</text>
</comment>
<dbReference type="Pfam" id="PF22837">
    <property type="entry name" value="M_Eco57I_C"/>
    <property type="match status" value="1"/>
</dbReference>
<evidence type="ECO:0000259" key="8">
    <source>
        <dbReference type="Pfam" id="PF22837"/>
    </source>
</evidence>
<dbReference type="GO" id="GO:0032259">
    <property type="term" value="P:methylation"/>
    <property type="evidence" value="ECO:0007669"/>
    <property type="project" value="UniProtKB-KW"/>
</dbReference>
<organism evidence="9 10">
    <name type="scientific">Aquimarina hainanensis</name>
    <dbReference type="NCBI Taxonomy" id="1578017"/>
    <lineage>
        <taxon>Bacteria</taxon>
        <taxon>Pseudomonadati</taxon>
        <taxon>Bacteroidota</taxon>
        <taxon>Flavobacteriia</taxon>
        <taxon>Flavobacteriales</taxon>
        <taxon>Flavobacteriaceae</taxon>
        <taxon>Aquimarina</taxon>
    </lineage>
</organism>
<comment type="catalytic activity">
    <reaction evidence="6">
        <text>a 2'-deoxyadenosine in DNA + S-adenosyl-L-methionine = an N(6)-methyl-2'-deoxyadenosine in DNA + S-adenosyl-L-homocysteine + H(+)</text>
        <dbReference type="Rhea" id="RHEA:15197"/>
        <dbReference type="Rhea" id="RHEA-COMP:12418"/>
        <dbReference type="Rhea" id="RHEA-COMP:12419"/>
        <dbReference type="ChEBI" id="CHEBI:15378"/>
        <dbReference type="ChEBI" id="CHEBI:57856"/>
        <dbReference type="ChEBI" id="CHEBI:59789"/>
        <dbReference type="ChEBI" id="CHEBI:90615"/>
        <dbReference type="ChEBI" id="CHEBI:90616"/>
        <dbReference type="EC" id="2.1.1.72"/>
    </reaction>
</comment>
<gene>
    <name evidence="9" type="ORF">ACFSTE_18035</name>
</gene>
<evidence type="ECO:0000256" key="4">
    <source>
        <dbReference type="ARBA" id="ARBA00022679"/>
    </source>
</evidence>
<dbReference type="EMBL" id="JBHULX010000039">
    <property type="protein sequence ID" value="MFD2592742.1"/>
    <property type="molecule type" value="Genomic_DNA"/>
</dbReference>
<keyword evidence="10" id="KW-1185">Reference proteome</keyword>
<dbReference type="InterPro" id="IPR002052">
    <property type="entry name" value="DNA_methylase_N6_adenine_CS"/>
</dbReference>
<evidence type="ECO:0000256" key="5">
    <source>
        <dbReference type="ARBA" id="ARBA00022691"/>
    </source>
</evidence>
<dbReference type="PRINTS" id="PR00507">
    <property type="entry name" value="N12N6MTFRASE"/>
</dbReference>
<dbReference type="Pfam" id="PF07669">
    <property type="entry name" value="Eco57I"/>
    <property type="match status" value="1"/>
</dbReference>
<reference evidence="10" key="1">
    <citation type="journal article" date="2019" name="Int. J. Syst. Evol. Microbiol.">
        <title>The Global Catalogue of Microorganisms (GCM) 10K type strain sequencing project: providing services to taxonomists for standard genome sequencing and annotation.</title>
        <authorList>
            <consortium name="The Broad Institute Genomics Platform"/>
            <consortium name="The Broad Institute Genome Sequencing Center for Infectious Disease"/>
            <person name="Wu L."/>
            <person name="Ma J."/>
        </authorList>
    </citation>
    <scope>NUCLEOTIDE SEQUENCE [LARGE SCALE GENOMIC DNA]</scope>
    <source>
        <strain evidence="10">KCTC 42423</strain>
    </source>
</reference>
<sequence>MGTTKEKIDSQKFRGGYYTPKEIAKFISDWAIQNGTENVLEPSCGDGNFIESAILRFNELGVDETELAGRIRGVELMQEEAQKARERAANLGLNGRTIINSDFFHYVQSNEATNYDVILGNPPFIRYQSFPEEHRSIAIKMMQEMGLKPNKLTNIWVPFLVISASLLNENGKLGMVIPAELFQVKYAAETRVFLSNFFQRITIITFKKLVFKGIQQEVVILLCEKQVDESEGIRVIECENMEELEEINFERVNQEELRTVDHSTEKWTKYFLTEDEIQFMRNLRRDERITKCQEYFDVDVGIVTGRNDFFMMKDSQVREWKVTKHIQPVTSKSNQLKGVSFSEEDYRENGASGYAVNLFIPPNVEFDELSTEAKNYIKYGEEQNYHTGYKCRIRKRWYITPSLWTPDAFALRQVAGYPKIILNNSGASSTDTIHRVRFKEGVDYRTATISFLNSLSFAFSEITGRSYGGGVMTFEPTEIEEIQIPTLLDLDVDFDNIDELIREKRIEEVLDIIDEAFLIQGHGFSREEVSLLRSIWKKLSQRRLTRNKSKKKISS</sequence>
<evidence type="ECO:0000313" key="9">
    <source>
        <dbReference type="EMBL" id="MFD2592742.1"/>
    </source>
</evidence>
<dbReference type="InterPro" id="IPR011639">
    <property type="entry name" value="MethylTrfase_TaqI-like_dom"/>
</dbReference>
<dbReference type="Proteomes" id="UP001597459">
    <property type="component" value="Unassembled WGS sequence"/>
</dbReference>
<dbReference type="Gene3D" id="3.40.50.150">
    <property type="entry name" value="Vaccinia Virus protein VP39"/>
    <property type="match status" value="1"/>
</dbReference>
<evidence type="ECO:0000256" key="1">
    <source>
        <dbReference type="ARBA" id="ARBA00006594"/>
    </source>
</evidence>
<dbReference type="CDD" id="cd02440">
    <property type="entry name" value="AdoMet_MTases"/>
    <property type="match status" value="1"/>
</dbReference>
<keyword evidence="5" id="KW-0949">S-adenosyl-L-methionine</keyword>
<dbReference type="SUPFAM" id="SSF53335">
    <property type="entry name" value="S-adenosyl-L-methionine-dependent methyltransferases"/>
    <property type="match status" value="1"/>
</dbReference>
<dbReference type="GO" id="GO:0008168">
    <property type="term" value="F:methyltransferase activity"/>
    <property type="evidence" value="ECO:0007669"/>
    <property type="project" value="UniProtKB-KW"/>
</dbReference>
<evidence type="ECO:0000256" key="6">
    <source>
        <dbReference type="ARBA" id="ARBA00047942"/>
    </source>
</evidence>
<feature type="domain" description="Type II methyltransferase M.Eco57I C-terminal" evidence="8">
    <location>
        <begin position="265"/>
        <end position="517"/>
    </location>
</feature>
<evidence type="ECO:0000256" key="3">
    <source>
        <dbReference type="ARBA" id="ARBA00022603"/>
    </source>
</evidence>
<protein>
    <recommendedName>
        <fullName evidence="2">site-specific DNA-methyltransferase (adenine-specific)</fullName>
        <ecNumber evidence="2">2.1.1.72</ecNumber>
    </recommendedName>
</protein>
<dbReference type="InterPro" id="IPR054520">
    <property type="entry name" value="M_Eco57I_C"/>
</dbReference>
<evidence type="ECO:0000313" key="10">
    <source>
        <dbReference type="Proteomes" id="UP001597459"/>
    </source>
</evidence>
<evidence type="ECO:0000259" key="7">
    <source>
        <dbReference type="Pfam" id="PF07669"/>
    </source>
</evidence>
<name>A0ABW5NAZ2_9FLAO</name>
<dbReference type="PROSITE" id="PS00092">
    <property type="entry name" value="N6_MTASE"/>
    <property type="match status" value="1"/>
</dbReference>
<dbReference type="InterPro" id="IPR029063">
    <property type="entry name" value="SAM-dependent_MTases_sf"/>
</dbReference>
<dbReference type="PANTHER" id="PTHR33841:SF5">
    <property type="entry name" value="DNA METHYLASE (MODIFICATION METHYLASE) (METHYLTRANSFERASE)-RELATED"/>
    <property type="match status" value="1"/>
</dbReference>
<proteinExistence type="inferred from homology"/>
<feature type="domain" description="Type II methyltransferase M.TaqI-like" evidence="7">
    <location>
        <begin position="102"/>
        <end position="209"/>
    </location>
</feature>
<dbReference type="EC" id="2.1.1.72" evidence="2"/>
<dbReference type="PANTHER" id="PTHR33841">
    <property type="entry name" value="DNA METHYLTRANSFERASE YEEA-RELATED"/>
    <property type="match status" value="1"/>
</dbReference>